<sequence length="756" mass="81139">MGEERHDQVYYFACPTGQLGHSGAWSAPIPVLSGVELISPYVNRADGSYTIFATGNGRFQKLMQGSANTGRIWRAQEIAITAARELEPLTFKSNTTSIRVTQKDSGLPASRAVANLSANSCTLVYINWLYYVLSPTPIQVPADASGSLTIVEKTDGLHAAVLAASADKDIITFNPMDRAFAKFATLESAEKLRSAQCSSRTVAGGVVASPEFTSLVTPSVNDDTVMLVAQHMTTLKEAYTTIGHPVKDISVAQASSRAAMLRASVTKVVNFGFLGDLSDVIDDIGDAVADVVDDIGDIIASEVGDVWQWMKNTANSVGRIVKGTVTGILQFFAKIAEKVYHAVLDTVHVVVGAVEWDVTHNMVRLWLQDQVDRISQARQVLDETIATVEGKVNEWANTDSWSPRLGDMVKKACIWSGSDQFKNQTPGSASLADKYRDHATQLQILGDSPKAQVVDELLNDLLTAASNEGHVIGAIFIQLETLLEHVQVVVDALLNVLCEVAQSALKVLDSSVKAIISAGSWDELAGLFGQQQPDVMRSEAVLVSSSSFASSFTSDGPISISKTAQRVTFECCHITAGALSLVGIFMLGLEAGDQTGSEALGISAAIIDFVIAAPNRAGDLLVPMYPVQCLPFKILSRLVISFVVGCKVLFSGPAQWVFQKHRIGTMVVENARGVGAVINGVLVIHDSVVTMWHFYELSENALWDAAIVGEVSSLASYASRLAYGWAVNDKEQMSRLVAITMMGAADDVFGAPGRCW</sequence>
<evidence type="ECO:0000313" key="1">
    <source>
        <dbReference type="EMBL" id="GIC93020.1"/>
    </source>
</evidence>
<organism evidence="1 2">
    <name type="scientific">Aspergillus udagawae</name>
    <dbReference type="NCBI Taxonomy" id="91492"/>
    <lineage>
        <taxon>Eukaryota</taxon>
        <taxon>Fungi</taxon>
        <taxon>Dikarya</taxon>
        <taxon>Ascomycota</taxon>
        <taxon>Pezizomycotina</taxon>
        <taxon>Eurotiomycetes</taxon>
        <taxon>Eurotiomycetidae</taxon>
        <taxon>Eurotiales</taxon>
        <taxon>Aspergillaceae</taxon>
        <taxon>Aspergillus</taxon>
        <taxon>Aspergillus subgen. Fumigati</taxon>
    </lineage>
</organism>
<reference evidence="1" key="2">
    <citation type="submission" date="2021-01" db="EMBL/GenBank/DDBJ databases">
        <title>Pan-genome distribution and transcriptional activeness of fungal secondary metabolism genes in Aspergillus section Fumigati.</title>
        <authorList>
            <person name="Takahashi H."/>
            <person name="Umemura M."/>
            <person name="Ninomiya A."/>
            <person name="Kusuya Y."/>
            <person name="Urayama S."/>
            <person name="Shimizu M."/>
            <person name="Watanabe A."/>
            <person name="Kamei K."/>
            <person name="Yaguchi T."/>
            <person name="Hagiwara D."/>
        </authorList>
    </citation>
    <scope>NUCLEOTIDE SEQUENCE</scope>
    <source>
        <strain evidence="1">IFM 46973</strain>
    </source>
</reference>
<gene>
    <name evidence="1" type="ORF">Aud_009499</name>
</gene>
<accession>A0A8E0QYX6</accession>
<dbReference type="Proteomes" id="UP000036893">
    <property type="component" value="Unassembled WGS sequence"/>
</dbReference>
<dbReference type="RefSeq" id="XP_043150286.1">
    <property type="nucleotide sequence ID" value="XM_043294351.1"/>
</dbReference>
<dbReference type="EMBL" id="BBXM02000007">
    <property type="protein sequence ID" value="GIC93020.1"/>
    <property type="molecule type" value="Genomic_DNA"/>
</dbReference>
<protein>
    <submittedName>
        <fullName evidence="1">Uncharacterized protein</fullName>
    </submittedName>
</protein>
<proteinExistence type="predicted"/>
<dbReference type="GeneID" id="66996976"/>
<name>A0A8E0QYX6_9EURO</name>
<comment type="caution">
    <text evidence="1">The sequence shown here is derived from an EMBL/GenBank/DDBJ whole genome shotgun (WGS) entry which is preliminary data.</text>
</comment>
<reference evidence="1" key="1">
    <citation type="journal article" date="2015" name="Genome Announc.">
        <title>Draft Genome Sequence of the Pathogenic Filamentous Fungus Aspergillus udagawae Strain IFM 46973T.</title>
        <authorList>
            <person name="Kusuya Y."/>
            <person name="Takahashi-Nakaguchi A."/>
            <person name="Takahashi H."/>
            <person name="Yaguchi T."/>
        </authorList>
    </citation>
    <scope>NUCLEOTIDE SEQUENCE</scope>
    <source>
        <strain evidence="1">IFM 46973</strain>
    </source>
</reference>
<dbReference type="AlphaFoldDB" id="A0A8E0QYX6"/>
<evidence type="ECO:0000313" key="2">
    <source>
        <dbReference type="Proteomes" id="UP000036893"/>
    </source>
</evidence>